<accession>A0A9D1DS94</accession>
<reference evidence="2" key="2">
    <citation type="journal article" date="2021" name="PeerJ">
        <title>Extensive microbial diversity within the chicken gut microbiome revealed by metagenomics and culture.</title>
        <authorList>
            <person name="Gilroy R."/>
            <person name="Ravi A."/>
            <person name="Getino M."/>
            <person name="Pursley I."/>
            <person name="Horton D.L."/>
            <person name="Alikhan N.F."/>
            <person name="Baker D."/>
            <person name="Gharbi K."/>
            <person name="Hall N."/>
            <person name="Watson M."/>
            <person name="Adriaenssens E.M."/>
            <person name="Foster-Nyarko E."/>
            <person name="Jarju S."/>
            <person name="Secka A."/>
            <person name="Antonio M."/>
            <person name="Oren A."/>
            <person name="Chaudhuri R.R."/>
            <person name="La Ragione R."/>
            <person name="Hildebrand F."/>
            <person name="Pallen M.J."/>
        </authorList>
    </citation>
    <scope>NUCLEOTIDE SEQUENCE</scope>
    <source>
        <strain evidence="2">ChiSjej1B19-7085</strain>
    </source>
</reference>
<organism evidence="2 3">
    <name type="scientific">Candidatus Gallacutalibacter pullicola</name>
    <dbReference type="NCBI Taxonomy" id="2840830"/>
    <lineage>
        <taxon>Bacteria</taxon>
        <taxon>Bacillati</taxon>
        <taxon>Bacillota</taxon>
        <taxon>Clostridia</taxon>
        <taxon>Eubacteriales</taxon>
        <taxon>Candidatus Gallacutalibacter</taxon>
    </lineage>
</organism>
<name>A0A9D1DS94_9FIRM</name>
<dbReference type="Proteomes" id="UP000886785">
    <property type="component" value="Unassembled WGS sequence"/>
</dbReference>
<proteinExistence type="predicted"/>
<reference evidence="2" key="1">
    <citation type="submission" date="2020-10" db="EMBL/GenBank/DDBJ databases">
        <authorList>
            <person name="Gilroy R."/>
        </authorList>
    </citation>
    <scope>NUCLEOTIDE SEQUENCE</scope>
    <source>
        <strain evidence="2">ChiSjej1B19-7085</strain>
    </source>
</reference>
<evidence type="ECO:0000256" key="1">
    <source>
        <dbReference type="SAM" id="Phobius"/>
    </source>
</evidence>
<evidence type="ECO:0000313" key="2">
    <source>
        <dbReference type="EMBL" id="HIR58091.1"/>
    </source>
</evidence>
<dbReference type="AlphaFoldDB" id="A0A9D1DS94"/>
<sequence>MGQTVQVIIYIYIGVCIAMLVFNGIFAVSRRASLHHLNRRSEKLENMIRLQITLMQRGEPLSPRIQKRIFSQLHTSRGLMAFHGAVTRIREQQPDAAAEYLRLCRPQFLGLAVSLRHNDMKKAYFAYLMAQYRIERDMPHSALSEIMIEFACSPNAYCRENALKALYSFGSAENVVAALLRLDQLHIHHHSKLLSDGLASFSGDHEKLCSLLWQQYPRMSPDLRLVFVNYARLVSGNFCAEFLELLENPREDKEVRLAAIRYFRRYRYDPALPVLLRFVSEDAGTDWEYAAIAALSLRTYPGEETAAALKAALSSPHWYVRFNAADSLGALGLTRSEAQEIYNGGDRYAREMLAFRMNETRARKGEKGV</sequence>
<keyword evidence="1" id="KW-1133">Transmembrane helix</keyword>
<dbReference type="InterPro" id="IPR016024">
    <property type="entry name" value="ARM-type_fold"/>
</dbReference>
<dbReference type="SUPFAM" id="SSF48371">
    <property type="entry name" value="ARM repeat"/>
    <property type="match status" value="1"/>
</dbReference>
<evidence type="ECO:0000313" key="3">
    <source>
        <dbReference type="Proteomes" id="UP000886785"/>
    </source>
</evidence>
<dbReference type="SMART" id="SM00567">
    <property type="entry name" value="EZ_HEAT"/>
    <property type="match status" value="3"/>
</dbReference>
<keyword evidence="1" id="KW-0472">Membrane</keyword>
<gene>
    <name evidence="2" type="ORF">IAA54_10515</name>
</gene>
<dbReference type="InterPro" id="IPR004155">
    <property type="entry name" value="PBS_lyase_HEAT"/>
</dbReference>
<dbReference type="EMBL" id="DVHF01000133">
    <property type="protein sequence ID" value="HIR58091.1"/>
    <property type="molecule type" value="Genomic_DNA"/>
</dbReference>
<feature type="transmembrane region" description="Helical" evidence="1">
    <location>
        <begin position="7"/>
        <end position="28"/>
    </location>
</feature>
<dbReference type="Gene3D" id="1.25.10.10">
    <property type="entry name" value="Leucine-rich Repeat Variant"/>
    <property type="match status" value="1"/>
</dbReference>
<dbReference type="InterPro" id="IPR011989">
    <property type="entry name" value="ARM-like"/>
</dbReference>
<keyword evidence="1" id="KW-0812">Transmembrane</keyword>
<protein>
    <submittedName>
        <fullName evidence="2">HEAT repeat domain-containing protein</fullName>
    </submittedName>
</protein>
<comment type="caution">
    <text evidence="2">The sequence shown here is derived from an EMBL/GenBank/DDBJ whole genome shotgun (WGS) entry which is preliminary data.</text>
</comment>